<feature type="region of interest" description="Disordered" evidence="6">
    <location>
        <begin position="126"/>
        <end position="149"/>
    </location>
</feature>
<dbReference type="GO" id="GO:0022625">
    <property type="term" value="C:cytosolic large ribosomal subunit"/>
    <property type="evidence" value="ECO:0007669"/>
    <property type="project" value="TreeGrafter"/>
</dbReference>
<protein>
    <submittedName>
        <fullName evidence="7">LSU ribosomal protein L3p (L3e)</fullName>
    </submittedName>
</protein>
<dbReference type="FunFam" id="2.40.30.10:FF:000004">
    <property type="entry name" value="50S ribosomal protein L3"/>
    <property type="match status" value="1"/>
</dbReference>
<dbReference type="NCBIfam" id="TIGR03625">
    <property type="entry name" value="L3_bact"/>
    <property type="match status" value="1"/>
</dbReference>
<dbReference type="InterPro" id="IPR009000">
    <property type="entry name" value="Transl_B-barrel_sf"/>
</dbReference>
<accession>A0A3B1D4K4</accession>
<proteinExistence type="inferred from homology"/>
<dbReference type="AlphaFoldDB" id="A0A3B1D4K4"/>
<dbReference type="Gene3D" id="2.40.30.10">
    <property type="entry name" value="Translation factors"/>
    <property type="match status" value="1"/>
</dbReference>
<dbReference type="GO" id="GO:0019843">
    <property type="term" value="F:rRNA binding"/>
    <property type="evidence" value="ECO:0007669"/>
    <property type="project" value="UniProtKB-KW"/>
</dbReference>
<dbReference type="Gene3D" id="3.30.160.810">
    <property type="match status" value="1"/>
</dbReference>
<dbReference type="GO" id="GO:0003735">
    <property type="term" value="F:structural constituent of ribosome"/>
    <property type="evidence" value="ECO:0007669"/>
    <property type="project" value="InterPro"/>
</dbReference>
<sequence length="205" mass="22557">MPGMLGKKLGMTNIYSEDGRAFPVTVLEVGPCNVVAIKTKERDGYEALQLGFGMKKEKHLSKPQIENYKKLKLKPSAYLREFRNFDISEYKIGDVITADVFEENDVVKVSAKSKGKGFQGVMKRHGFAGGQRTHGQGDRERAPGSIGQSSYPSRVFKGMKMGGRTGHKRITTTGLKVVKVINEKNLVLVKGSVPGAINTIVEIKK</sequence>
<evidence type="ECO:0000256" key="3">
    <source>
        <dbReference type="ARBA" id="ARBA00022884"/>
    </source>
</evidence>
<keyword evidence="2" id="KW-0699">rRNA-binding</keyword>
<keyword evidence="3" id="KW-0694">RNA-binding</keyword>
<keyword evidence="4 7" id="KW-0689">Ribosomal protein</keyword>
<evidence type="ECO:0000256" key="4">
    <source>
        <dbReference type="ARBA" id="ARBA00022980"/>
    </source>
</evidence>
<dbReference type="EMBL" id="UOGD01000256">
    <property type="protein sequence ID" value="VAX23667.1"/>
    <property type="molecule type" value="Genomic_DNA"/>
</dbReference>
<name>A0A3B1D4K4_9ZZZZ</name>
<dbReference type="InterPro" id="IPR000597">
    <property type="entry name" value="Ribosomal_uL3"/>
</dbReference>
<dbReference type="Pfam" id="PF00297">
    <property type="entry name" value="Ribosomal_L3"/>
    <property type="match status" value="1"/>
</dbReference>
<dbReference type="PANTHER" id="PTHR11229">
    <property type="entry name" value="50S RIBOSOMAL PROTEIN L3"/>
    <property type="match status" value="1"/>
</dbReference>
<dbReference type="HAMAP" id="MF_01325_B">
    <property type="entry name" value="Ribosomal_uL3_B"/>
    <property type="match status" value="1"/>
</dbReference>
<gene>
    <name evidence="7" type="ORF">MNBD_IGNAVI01-2369</name>
</gene>
<comment type="similarity">
    <text evidence="1">Belongs to the universal ribosomal protein uL3 family.</text>
</comment>
<evidence type="ECO:0000256" key="6">
    <source>
        <dbReference type="SAM" id="MobiDB-lite"/>
    </source>
</evidence>
<dbReference type="InterPro" id="IPR019927">
    <property type="entry name" value="Ribosomal_uL3_bac/org-type"/>
</dbReference>
<evidence type="ECO:0000256" key="1">
    <source>
        <dbReference type="ARBA" id="ARBA00006540"/>
    </source>
</evidence>
<evidence type="ECO:0000256" key="2">
    <source>
        <dbReference type="ARBA" id="ARBA00022730"/>
    </source>
</evidence>
<evidence type="ECO:0000256" key="5">
    <source>
        <dbReference type="ARBA" id="ARBA00023274"/>
    </source>
</evidence>
<keyword evidence="5" id="KW-0687">Ribonucleoprotein</keyword>
<dbReference type="SUPFAM" id="SSF50447">
    <property type="entry name" value="Translation proteins"/>
    <property type="match status" value="1"/>
</dbReference>
<dbReference type="PANTHER" id="PTHR11229:SF16">
    <property type="entry name" value="LARGE RIBOSOMAL SUBUNIT PROTEIN UL3C"/>
    <property type="match status" value="1"/>
</dbReference>
<reference evidence="7" key="1">
    <citation type="submission" date="2018-06" db="EMBL/GenBank/DDBJ databases">
        <authorList>
            <person name="Zhirakovskaya E."/>
        </authorList>
    </citation>
    <scope>NUCLEOTIDE SEQUENCE</scope>
</reference>
<evidence type="ECO:0000313" key="7">
    <source>
        <dbReference type="EMBL" id="VAX23667.1"/>
    </source>
</evidence>
<dbReference type="FunFam" id="3.30.160.810:FF:000001">
    <property type="entry name" value="50S ribosomal protein L3"/>
    <property type="match status" value="1"/>
</dbReference>
<dbReference type="GO" id="GO:0006412">
    <property type="term" value="P:translation"/>
    <property type="evidence" value="ECO:0007669"/>
    <property type="project" value="InterPro"/>
</dbReference>
<organism evidence="7">
    <name type="scientific">hydrothermal vent metagenome</name>
    <dbReference type="NCBI Taxonomy" id="652676"/>
    <lineage>
        <taxon>unclassified sequences</taxon>
        <taxon>metagenomes</taxon>
        <taxon>ecological metagenomes</taxon>
    </lineage>
</organism>